<reference evidence="2 3" key="1">
    <citation type="journal article" date="2019" name="Int. J. Syst. Evol. Microbiol.">
        <title>The Global Catalogue of Microorganisms (GCM) 10K type strain sequencing project: providing services to taxonomists for standard genome sequencing and annotation.</title>
        <authorList>
            <consortium name="The Broad Institute Genomics Platform"/>
            <consortium name="The Broad Institute Genome Sequencing Center for Infectious Disease"/>
            <person name="Wu L."/>
            <person name="Ma J."/>
        </authorList>
    </citation>
    <scope>NUCLEOTIDE SEQUENCE [LARGE SCALE GENOMIC DNA]</scope>
    <source>
        <strain evidence="2 3">YIM 94188</strain>
    </source>
</reference>
<evidence type="ECO:0000313" key="2">
    <source>
        <dbReference type="EMBL" id="MFC6825393.1"/>
    </source>
</evidence>
<keyword evidence="3" id="KW-1185">Reference proteome</keyword>
<sequence length="291" mass="30041">MAHSGEMVRERLPDRDYASVIAFVGVLYPLVTALETALRSLFSLPSLSAFELTSALPIPLVLVVGPVALWGVPVGYVLGDVTSNAVGAHTLVGACAHLYLGYSASRLAGRLGIDAPVSASSLAGRTVVGRFLLVVGVAAAGAAAVVGWGSEVVHRAPFFVAAPSAFAEFFLVTLAFALPWVRILRSAAAAGVPTVDVRPRGAGELDVRRVVGATLAWVLLGTAGSVGYRTFEKIPAQYFVSHGAEYALLLDRPALFGAGAGRVQAVFGAVCLSLLLCLLSGMLRGRGGATK</sequence>
<dbReference type="EMBL" id="JBHSXH010000015">
    <property type="protein sequence ID" value="MFC6825393.1"/>
    <property type="molecule type" value="Genomic_DNA"/>
</dbReference>
<feature type="transmembrane region" description="Helical" evidence="1">
    <location>
        <begin position="50"/>
        <end position="72"/>
    </location>
</feature>
<comment type="caution">
    <text evidence="2">The sequence shown here is derived from an EMBL/GenBank/DDBJ whole genome shotgun (WGS) entry which is preliminary data.</text>
</comment>
<keyword evidence="1" id="KW-0472">Membrane</keyword>
<accession>A0ABD5U2W9</accession>
<dbReference type="Proteomes" id="UP001596408">
    <property type="component" value="Unassembled WGS sequence"/>
</dbReference>
<gene>
    <name evidence="2" type="ORF">ACFQEV_10410</name>
</gene>
<proteinExistence type="predicted"/>
<evidence type="ECO:0000313" key="3">
    <source>
        <dbReference type="Proteomes" id="UP001596408"/>
    </source>
</evidence>
<feature type="transmembrane region" description="Helical" evidence="1">
    <location>
        <begin position="131"/>
        <end position="150"/>
    </location>
</feature>
<evidence type="ECO:0000256" key="1">
    <source>
        <dbReference type="SAM" id="Phobius"/>
    </source>
</evidence>
<feature type="transmembrane region" description="Helical" evidence="1">
    <location>
        <begin position="156"/>
        <end position="178"/>
    </location>
</feature>
<dbReference type="RefSeq" id="WP_379695578.1">
    <property type="nucleotide sequence ID" value="NZ_JBHSXH010000015.1"/>
</dbReference>
<protein>
    <submittedName>
        <fullName evidence="2">Uncharacterized protein</fullName>
    </submittedName>
</protein>
<feature type="transmembrane region" description="Helical" evidence="1">
    <location>
        <begin position="263"/>
        <end position="283"/>
    </location>
</feature>
<keyword evidence="1" id="KW-1133">Transmembrane helix</keyword>
<feature type="transmembrane region" description="Helical" evidence="1">
    <location>
        <begin position="17"/>
        <end position="38"/>
    </location>
</feature>
<dbReference type="AlphaFoldDB" id="A0ABD5U2W9"/>
<feature type="transmembrane region" description="Helical" evidence="1">
    <location>
        <begin position="210"/>
        <end position="231"/>
    </location>
</feature>
<name>A0ABD5U2W9_9EURY</name>
<keyword evidence="1" id="KW-0812">Transmembrane</keyword>
<organism evidence="2 3">
    <name type="scientific">Halopelagius fulvigenes</name>
    <dbReference type="NCBI Taxonomy" id="1198324"/>
    <lineage>
        <taxon>Archaea</taxon>
        <taxon>Methanobacteriati</taxon>
        <taxon>Methanobacteriota</taxon>
        <taxon>Stenosarchaea group</taxon>
        <taxon>Halobacteria</taxon>
        <taxon>Halobacteriales</taxon>
        <taxon>Haloferacaceae</taxon>
    </lineage>
</organism>